<dbReference type="EMBL" id="CM009295">
    <property type="protein sequence ID" value="KAI9392857.1"/>
    <property type="molecule type" value="Genomic_DNA"/>
</dbReference>
<dbReference type="Proteomes" id="UP000006729">
    <property type="component" value="Chromosome 6"/>
</dbReference>
<keyword evidence="2" id="KW-1185">Reference proteome</keyword>
<protein>
    <submittedName>
        <fullName evidence="1">Uncharacterized protein</fullName>
    </submittedName>
</protein>
<organism evidence="1 2">
    <name type="scientific">Populus trichocarpa</name>
    <name type="common">Western balsam poplar</name>
    <name type="synonym">Populus balsamifera subsp. trichocarpa</name>
    <dbReference type="NCBI Taxonomy" id="3694"/>
    <lineage>
        <taxon>Eukaryota</taxon>
        <taxon>Viridiplantae</taxon>
        <taxon>Streptophyta</taxon>
        <taxon>Embryophyta</taxon>
        <taxon>Tracheophyta</taxon>
        <taxon>Spermatophyta</taxon>
        <taxon>Magnoliopsida</taxon>
        <taxon>eudicotyledons</taxon>
        <taxon>Gunneridae</taxon>
        <taxon>Pentapetalae</taxon>
        <taxon>rosids</taxon>
        <taxon>fabids</taxon>
        <taxon>Malpighiales</taxon>
        <taxon>Salicaceae</taxon>
        <taxon>Saliceae</taxon>
        <taxon>Populus</taxon>
    </lineage>
</organism>
<proteinExistence type="predicted"/>
<comment type="caution">
    <text evidence="1">The sequence shown here is derived from an EMBL/GenBank/DDBJ whole genome shotgun (WGS) entry which is preliminary data.</text>
</comment>
<gene>
    <name evidence="1" type="ORF">POPTR_006G145200v4</name>
</gene>
<name>A0ACC0SUF0_POPTR</name>
<reference evidence="1 2" key="1">
    <citation type="journal article" date="2006" name="Science">
        <title>The genome of black cottonwood, Populus trichocarpa (Torr. &amp; Gray).</title>
        <authorList>
            <person name="Tuskan G.A."/>
            <person name="Difazio S."/>
            <person name="Jansson S."/>
            <person name="Bohlmann J."/>
            <person name="Grigoriev I."/>
            <person name="Hellsten U."/>
            <person name="Putnam N."/>
            <person name="Ralph S."/>
            <person name="Rombauts S."/>
            <person name="Salamov A."/>
            <person name="Schein J."/>
            <person name="Sterck L."/>
            <person name="Aerts A."/>
            <person name="Bhalerao R.R."/>
            <person name="Bhalerao R.P."/>
            <person name="Blaudez D."/>
            <person name="Boerjan W."/>
            <person name="Brun A."/>
            <person name="Brunner A."/>
            <person name="Busov V."/>
            <person name="Campbell M."/>
            <person name="Carlson J."/>
            <person name="Chalot M."/>
            <person name="Chapman J."/>
            <person name="Chen G.L."/>
            <person name="Cooper D."/>
            <person name="Coutinho P.M."/>
            <person name="Couturier J."/>
            <person name="Covert S."/>
            <person name="Cronk Q."/>
            <person name="Cunningham R."/>
            <person name="Davis J."/>
            <person name="Degroeve S."/>
            <person name="Dejardin A."/>
            <person name="Depamphilis C."/>
            <person name="Detter J."/>
            <person name="Dirks B."/>
            <person name="Dubchak I."/>
            <person name="Duplessis S."/>
            <person name="Ehlting J."/>
            <person name="Ellis B."/>
            <person name="Gendler K."/>
            <person name="Goodstein D."/>
            <person name="Gribskov M."/>
            <person name="Grimwood J."/>
            <person name="Groover A."/>
            <person name="Gunter L."/>
            <person name="Hamberger B."/>
            <person name="Heinze B."/>
            <person name="Helariutta Y."/>
            <person name="Henrissat B."/>
            <person name="Holligan D."/>
            <person name="Holt R."/>
            <person name="Huang W."/>
            <person name="Islam-Faridi N."/>
            <person name="Jones S."/>
            <person name="Jones-Rhoades M."/>
            <person name="Jorgensen R."/>
            <person name="Joshi C."/>
            <person name="Kangasjarvi J."/>
            <person name="Karlsson J."/>
            <person name="Kelleher C."/>
            <person name="Kirkpatrick R."/>
            <person name="Kirst M."/>
            <person name="Kohler A."/>
            <person name="Kalluri U."/>
            <person name="Larimer F."/>
            <person name="Leebens-Mack J."/>
            <person name="Leple J.C."/>
            <person name="Locascio P."/>
            <person name="Lou Y."/>
            <person name="Lucas S."/>
            <person name="Martin F."/>
            <person name="Montanini B."/>
            <person name="Napoli C."/>
            <person name="Nelson D.R."/>
            <person name="Nelson C."/>
            <person name="Nieminen K."/>
            <person name="Nilsson O."/>
            <person name="Pereda V."/>
            <person name="Peter G."/>
            <person name="Philippe R."/>
            <person name="Pilate G."/>
            <person name="Poliakov A."/>
            <person name="Razumovskaya J."/>
            <person name="Richardson P."/>
            <person name="Rinaldi C."/>
            <person name="Ritland K."/>
            <person name="Rouze P."/>
            <person name="Ryaboy D."/>
            <person name="Schmutz J."/>
            <person name="Schrader J."/>
            <person name="Segerman B."/>
            <person name="Shin H."/>
            <person name="Siddiqui A."/>
            <person name="Sterky F."/>
            <person name="Terry A."/>
            <person name="Tsai C.J."/>
            <person name="Uberbacher E."/>
            <person name="Unneberg P."/>
            <person name="Vahala J."/>
            <person name="Wall K."/>
            <person name="Wessler S."/>
            <person name="Yang G."/>
            <person name="Yin T."/>
            <person name="Douglas C."/>
            <person name="Marra M."/>
            <person name="Sandberg G."/>
            <person name="Van de Peer Y."/>
            <person name="Rokhsar D."/>
        </authorList>
    </citation>
    <scope>NUCLEOTIDE SEQUENCE [LARGE SCALE GENOMIC DNA]</scope>
    <source>
        <strain evidence="2">cv. Nisqually</strain>
    </source>
</reference>
<sequence length="300" mass="33001">MVSYVGVLLYGVGGIVVAGMALLVAFQEKLVYVPVLPGLTKSYPVTPARLRLLYEDVWLRSSDGVRLHAWFIKVLPESRGPTVLFFQENAGNIAHRLEMVRIMIQRLQCNVFMLSYRGYGASDGYPSQHGITKDAQAALDHLSQRTDIDTSRIVVFGRSLGGAVGALLTKNNPDKVAALILENTFTSILDMAGVILPFLKWFIGGTSSKGPKLLNFLVRSPWSTIDVVGQVRLNVSGISSFSLLTICECKALVHMKTSGRPCQSFVATQRTSSISSIIREYIFGVIGWMCPLLLFGLWKN</sequence>
<accession>A0ACC0SUF0</accession>
<evidence type="ECO:0000313" key="2">
    <source>
        <dbReference type="Proteomes" id="UP000006729"/>
    </source>
</evidence>
<evidence type="ECO:0000313" key="1">
    <source>
        <dbReference type="EMBL" id="KAI9392857.1"/>
    </source>
</evidence>